<reference evidence="2 3" key="1">
    <citation type="journal article" date="2012" name="J. Bacteriol.">
        <title>Genome sequence of benzo(a)pyrene-degrading bacterium Novosphingobium pentaromativorans US6-1.</title>
        <authorList>
            <person name="Luo Y.R."/>
            <person name="Kang S.G."/>
            <person name="Kim S.J."/>
            <person name="Kim M.R."/>
            <person name="Li N."/>
            <person name="Lee J.H."/>
            <person name="Kwon K.K."/>
        </authorList>
    </citation>
    <scope>NUCLEOTIDE SEQUENCE [LARGE SCALE GENOMIC DNA]</scope>
    <source>
        <strain evidence="2 3">US6-1</strain>
    </source>
</reference>
<proteinExistence type="predicted"/>
<sequence>MIPQGRRRGKWPAPVVHRGERHEPPRTSPRQSSYGRERRPARVGDKGQTRRCHLPAESPGAGDSAGKALGTAPITSVKPWKTEIVYAQPFATGSNRPRMIYLEMRPEGPVYTVGSEQLERRLV</sequence>
<feature type="compositionally biased region" description="Basic and acidic residues" evidence="1">
    <location>
        <begin position="35"/>
        <end position="48"/>
    </location>
</feature>
<organism evidence="2 3">
    <name type="scientific">Novosphingobium pentaromativorans US6-1</name>
    <dbReference type="NCBI Taxonomy" id="1088721"/>
    <lineage>
        <taxon>Bacteria</taxon>
        <taxon>Pseudomonadati</taxon>
        <taxon>Pseudomonadota</taxon>
        <taxon>Alphaproteobacteria</taxon>
        <taxon>Sphingomonadales</taxon>
        <taxon>Sphingomonadaceae</taxon>
        <taxon>Novosphingobium</taxon>
    </lineage>
</organism>
<evidence type="ECO:0000256" key="1">
    <source>
        <dbReference type="SAM" id="MobiDB-lite"/>
    </source>
</evidence>
<dbReference type="PATRIC" id="fig|1088721.3.peg.2082"/>
<dbReference type="EMBL" id="AGFM01000029">
    <property type="protein sequence ID" value="EHJ60944.1"/>
    <property type="molecule type" value="Genomic_DNA"/>
</dbReference>
<name>G6ECN2_9SPHN</name>
<comment type="caution">
    <text evidence="2">The sequence shown here is derived from an EMBL/GenBank/DDBJ whole genome shotgun (WGS) entry which is preliminary data.</text>
</comment>
<evidence type="ECO:0000313" key="2">
    <source>
        <dbReference type="EMBL" id="EHJ60944.1"/>
    </source>
</evidence>
<dbReference type="Proteomes" id="UP000004030">
    <property type="component" value="Unassembled WGS sequence"/>
</dbReference>
<gene>
    <name evidence="2" type="ORF">NSU_2104</name>
</gene>
<keyword evidence="3" id="KW-1185">Reference proteome</keyword>
<feature type="compositionally biased region" description="Basic residues" evidence="1">
    <location>
        <begin position="1"/>
        <end position="10"/>
    </location>
</feature>
<accession>G6ECN2</accession>
<evidence type="ECO:0000313" key="3">
    <source>
        <dbReference type="Proteomes" id="UP000004030"/>
    </source>
</evidence>
<dbReference type="AlphaFoldDB" id="G6ECN2"/>
<feature type="region of interest" description="Disordered" evidence="1">
    <location>
        <begin position="1"/>
        <end position="71"/>
    </location>
</feature>
<protein>
    <submittedName>
        <fullName evidence="2">Uncharacterized protein</fullName>
    </submittedName>
</protein>